<evidence type="ECO:0000256" key="1">
    <source>
        <dbReference type="SAM" id="Phobius"/>
    </source>
</evidence>
<accession>A0A2W7QLS6</accession>
<dbReference type="EMBL" id="QKZQ01000015">
    <property type="protein sequence ID" value="PZX39385.1"/>
    <property type="molecule type" value="Genomic_DNA"/>
</dbReference>
<keyword evidence="3" id="KW-1185">Reference proteome</keyword>
<name>A0A2W7QLS6_9RHOB</name>
<feature type="transmembrane region" description="Helical" evidence="1">
    <location>
        <begin position="6"/>
        <end position="22"/>
    </location>
</feature>
<evidence type="ECO:0000313" key="2">
    <source>
        <dbReference type="EMBL" id="PZX39385.1"/>
    </source>
</evidence>
<dbReference type="Proteomes" id="UP000249364">
    <property type="component" value="Unassembled WGS sequence"/>
</dbReference>
<keyword evidence="1" id="KW-0812">Transmembrane</keyword>
<gene>
    <name evidence="2" type="ORF">LY56_02918</name>
</gene>
<feature type="transmembrane region" description="Helical" evidence="1">
    <location>
        <begin position="64"/>
        <end position="83"/>
    </location>
</feature>
<keyword evidence="1" id="KW-0472">Membrane</keyword>
<protein>
    <submittedName>
        <fullName evidence="2">Uncharacterized protein</fullName>
    </submittedName>
</protein>
<dbReference type="RefSeq" id="WP_071469255.1">
    <property type="nucleotide sequence ID" value="NZ_MEHT01000010.1"/>
</dbReference>
<keyword evidence="1" id="KW-1133">Transmembrane helix</keyword>
<sequence length="94" mass="10483">MFIYVVALSLVGWFVSHLLISYRRKWWMLILAPIASVISVFLIGIGLMLLETQQIGAQDAFDRFALSLLPASIFSVIGAIVTYRRSGVLVQGPR</sequence>
<evidence type="ECO:0000313" key="3">
    <source>
        <dbReference type="Proteomes" id="UP000249364"/>
    </source>
</evidence>
<reference evidence="2 3" key="1">
    <citation type="submission" date="2018-06" db="EMBL/GenBank/DDBJ databases">
        <title>Genomic Encyclopedia of Archaeal and Bacterial Type Strains, Phase II (KMG-II): from individual species to whole genera.</title>
        <authorList>
            <person name="Goeker M."/>
        </authorList>
    </citation>
    <scope>NUCLEOTIDE SEQUENCE [LARGE SCALE GENOMIC DNA]</scope>
    <source>
        <strain evidence="2 3">DSM 13087</strain>
    </source>
</reference>
<dbReference type="AlphaFoldDB" id="A0A2W7QLS6"/>
<comment type="caution">
    <text evidence="2">The sequence shown here is derived from an EMBL/GenBank/DDBJ whole genome shotgun (WGS) entry which is preliminary data.</text>
</comment>
<feature type="transmembrane region" description="Helical" evidence="1">
    <location>
        <begin position="29"/>
        <end position="49"/>
    </location>
</feature>
<proteinExistence type="predicted"/>
<organism evidence="2 3">
    <name type="scientific">Roseinatronobacter thiooxidans</name>
    <dbReference type="NCBI Taxonomy" id="121821"/>
    <lineage>
        <taxon>Bacteria</taxon>
        <taxon>Pseudomonadati</taxon>
        <taxon>Pseudomonadota</taxon>
        <taxon>Alphaproteobacteria</taxon>
        <taxon>Rhodobacterales</taxon>
        <taxon>Paracoccaceae</taxon>
        <taxon>Roseinatronobacter</taxon>
    </lineage>
</organism>